<dbReference type="EMBL" id="ASGP02000002">
    <property type="protein sequence ID" value="KAH9522485.1"/>
    <property type="molecule type" value="Genomic_DNA"/>
</dbReference>
<reference evidence="1" key="2">
    <citation type="journal article" date="2022" name="Res Sq">
        <title>Comparative Genomics Reveals Insights into the Divergent Evolution of Astigmatic Mites and Household Pest Adaptations.</title>
        <authorList>
            <person name="Xiong Q."/>
            <person name="Wan A.T.-Y."/>
            <person name="Liu X.-Y."/>
            <person name="Fung C.S.-H."/>
            <person name="Xiao X."/>
            <person name="Malainual N."/>
            <person name="Hou J."/>
            <person name="Wang L."/>
            <person name="Wang M."/>
            <person name="Yang K."/>
            <person name="Cui Y."/>
            <person name="Leung E."/>
            <person name="Nong W."/>
            <person name="Shin S.-K."/>
            <person name="Au S."/>
            <person name="Jeong K.Y."/>
            <person name="Chew F.T."/>
            <person name="Hui J."/>
            <person name="Leung T.F."/>
            <person name="Tungtrongchitr A."/>
            <person name="Zhong N."/>
            <person name="Liu Z."/>
            <person name="Tsui S."/>
        </authorList>
    </citation>
    <scope>NUCLEOTIDE SEQUENCE</scope>
    <source>
        <strain evidence="1">Derf</strain>
        <tissue evidence="1">Whole organism</tissue>
    </source>
</reference>
<accession>A0A922I6U1</accession>
<dbReference type="Proteomes" id="UP000790347">
    <property type="component" value="Unassembled WGS sequence"/>
</dbReference>
<name>A0A922I6U1_DERFA</name>
<evidence type="ECO:0000313" key="1">
    <source>
        <dbReference type="EMBL" id="KAH9522485.1"/>
    </source>
</evidence>
<dbReference type="AlphaFoldDB" id="A0A922I6U1"/>
<comment type="caution">
    <text evidence="1">The sequence shown here is derived from an EMBL/GenBank/DDBJ whole genome shotgun (WGS) entry which is preliminary data.</text>
</comment>
<reference evidence="1" key="1">
    <citation type="submission" date="2013-05" db="EMBL/GenBank/DDBJ databases">
        <authorList>
            <person name="Yim A.K.Y."/>
            <person name="Chan T.F."/>
            <person name="Ji K.M."/>
            <person name="Liu X.Y."/>
            <person name="Zhou J.W."/>
            <person name="Li R.Q."/>
            <person name="Yang K.Y."/>
            <person name="Li J."/>
            <person name="Li M."/>
            <person name="Law P.T.W."/>
            <person name="Wu Y.L."/>
            <person name="Cai Z.L."/>
            <person name="Qin H."/>
            <person name="Bao Y."/>
            <person name="Leung R.K.K."/>
            <person name="Ng P.K.S."/>
            <person name="Zou J."/>
            <person name="Zhong X.J."/>
            <person name="Ran P.X."/>
            <person name="Zhong N.S."/>
            <person name="Liu Z.G."/>
            <person name="Tsui S.K.W."/>
        </authorList>
    </citation>
    <scope>NUCLEOTIDE SEQUENCE</scope>
    <source>
        <strain evidence="1">Derf</strain>
        <tissue evidence="1">Whole organism</tissue>
    </source>
</reference>
<organism evidence="1 2">
    <name type="scientific">Dermatophagoides farinae</name>
    <name type="common">American house dust mite</name>
    <dbReference type="NCBI Taxonomy" id="6954"/>
    <lineage>
        <taxon>Eukaryota</taxon>
        <taxon>Metazoa</taxon>
        <taxon>Ecdysozoa</taxon>
        <taxon>Arthropoda</taxon>
        <taxon>Chelicerata</taxon>
        <taxon>Arachnida</taxon>
        <taxon>Acari</taxon>
        <taxon>Acariformes</taxon>
        <taxon>Sarcoptiformes</taxon>
        <taxon>Astigmata</taxon>
        <taxon>Psoroptidia</taxon>
        <taxon>Analgoidea</taxon>
        <taxon>Pyroglyphidae</taxon>
        <taxon>Dermatophagoidinae</taxon>
        <taxon>Dermatophagoides</taxon>
    </lineage>
</organism>
<gene>
    <name evidence="1" type="ORF">DERF_006051</name>
</gene>
<protein>
    <submittedName>
        <fullName evidence="1">Uncharacterized protein</fullName>
    </submittedName>
</protein>
<evidence type="ECO:0000313" key="2">
    <source>
        <dbReference type="Proteomes" id="UP000790347"/>
    </source>
</evidence>
<proteinExistence type="predicted"/>
<sequence length="323" mass="37956">MFMNVIAIYRIPIEKFCFFLDAIPINQLINDYFDYEYGFDSIIHVDYDDDKQRTYGQYDDNSLEIKLTVPTFDSTSIIIESTQESSLSPATITMKATPISTLLLSPNDREMLRRLILIKTLEHQDGKVNIDADYDRLRKRKKMLLHEHSNCYSYIKHIIRLKFDCNLMAQKLSQIDKKLSNFKSSCEQLLEKFLSLSAIFRMKKCTDNSVNGECLKIQHTIHEYLHSSGYECFVNNVNVNCNDASQYRKLFEKEYKLQQCDNILYMGSQVCKMINILTIQIRFKIQNECKQKKISDNIGKKNSFHQNRLNSQSFEYIGKKCSY</sequence>
<keyword evidence="2" id="KW-1185">Reference proteome</keyword>